<proteinExistence type="predicted"/>
<keyword evidence="2" id="KW-1185">Reference proteome</keyword>
<protein>
    <submittedName>
        <fullName evidence="1">Uncharacterized protein</fullName>
    </submittedName>
</protein>
<comment type="caution">
    <text evidence="1">The sequence shown here is derived from an EMBL/GenBank/DDBJ whole genome shotgun (WGS) entry which is preliminary data.</text>
</comment>
<dbReference type="EMBL" id="JASNRB020000052">
    <property type="protein sequence ID" value="MFJ1472513.1"/>
    <property type="molecule type" value="Genomic_DNA"/>
</dbReference>
<reference evidence="1" key="1">
    <citation type="submission" date="2024-11" db="EMBL/GenBank/DDBJ databases">
        <title>Description of Massilia orientalis sp. nov., isolated from rhizosphere soil of Ageratina adenophora.</title>
        <authorList>
            <person name="Wang Y."/>
        </authorList>
    </citation>
    <scope>NUCLEOTIDE SEQUENCE</scope>
    <source>
        <strain evidence="1">YIM B02787</strain>
    </source>
</reference>
<evidence type="ECO:0000313" key="1">
    <source>
        <dbReference type="EMBL" id="MFJ1472513.1"/>
    </source>
</evidence>
<organism evidence="1 2">
    <name type="scientific">Massilia orientalis</name>
    <dbReference type="NCBI Taxonomy" id="3050128"/>
    <lineage>
        <taxon>Bacteria</taxon>
        <taxon>Pseudomonadati</taxon>
        <taxon>Pseudomonadota</taxon>
        <taxon>Betaproteobacteria</taxon>
        <taxon>Burkholderiales</taxon>
        <taxon>Oxalobacteraceae</taxon>
        <taxon>Telluria group</taxon>
        <taxon>Massilia</taxon>
    </lineage>
</organism>
<evidence type="ECO:0000313" key="2">
    <source>
        <dbReference type="Proteomes" id="UP001168096"/>
    </source>
</evidence>
<name>A0ACC7MM36_9BURK</name>
<sequence length="56" mass="6339">MHRDQNVFSLELAPVEQLGSSVAVLACDTLTRAFKFDICEDGEVLSQNFVLWFYAN</sequence>
<gene>
    <name evidence="1" type="ORF">QPK29_032830</name>
</gene>
<dbReference type="Proteomes" id="UP001168096">
    <property type="component" value="Unassembled WGS sequence"/>
</dbReference>
<accession>A0ACC7MM36</accession>